<reference evidence="6 7" key="1">
    <citation type="submission" date="2021-05" db="EMBL/GenBank/DDBJ databases">
        <title>Kineosporia and Streptomyces sp. nov. two new marine actinobacteria isolated from Coral.</title>
        <authorList>
            <person name="Buangrab K."/>
            <person name="Sutthacheep M."/>
            <person name="Yeemin T."/>
            <person name="Harunari E."/>
            <person name="Igarashi Y."/>
            <person name="Kanchanasin P."/>
            <person name="Tanasupawat S."/>
            <person name="Phongsopitanun W."/>
        </authorList>
    </citation>
    <scope>NUCLEOTIDE SEQUENCE [LARGE SCALE GENOMIC DNA]</scope>
    <source>
        <strain evidence="6 7">J2-2</strain>
    </source>
</reference>
<keyword evidence="5" id="KW-0472">Membrane</keyword>
<dbReference type="SUPFAM" id="SSF53448">
    <property type="entry name" value="Nucleotide-diphospho-sugar transferases"/>
    <property type="match status" value="1"/>
</dbReference>
<evidence type="ECO:0000313" key="7">
    <source>
        <dbReference type="Proteomes" id="UP001197247"/>
    </source>
</evidence>
<dbReference type="PANTHER" id="PTHR43646:SF2">
    <property type="entry name" value="GLYCOSYLTRANSFERASE 2-LIKE DOMAIN-CONTAINING PROTEIN"/>
    <property type="match status" value="1"/>
</dbReference>
<keyword evidence="7" id="KW-1185">Reference proteome</keyword>
<dbReference type="EC" id="2.4.-.-" evidence="6"/>
<keyword evidence="4 6" id="KW-0808">Transferase</keyword>
<dbReference type="RefSeq" id="WP_214158509.1">
    <property type="nucleotide sequence ID" value="NZ_JAHBAY010000011.1"/>
</dbReference>
<dbReference type="InterPro" id="IPR029044">
    <property type="entry name" value="Nucleotide-diphossugar_trans"/>
</dbReference>
<dbReference type="EMBL" id="JAHBAY010000011">
    <property type="protein sequence ID" value="MBT0772150.1"/>
    <property type="molecule type" value="Genomic_DNA"/>
</dbReference>
<dbReference type="Gene3D" id="3.90.550.10">
    <property type="entry name" value="Spore Coat Polysaccharide Biosynthesis Protein SpsA, Chain A"/>
    <property type="match status" value="1"/>
</dbReference>
<comment type="subcellular location">
    <subcellularLocation>
        <location evidence="1">Cell membrane</location>
    </subcellularLocation>
</comment>
<accession>A0ABS5TMC1</accession>
<evidence type="ECO:0000256" key="1">
    <source>
        <dbReference type="ARBA" id="ARBA00004236"/>
    </source>
</evidence>
<dbReference type="PANTHER" id="PTHR43646">
    <property type="entry name" value="GLYCOSYLTRANSFERASE"/>
    <property type="match status" value="1"/>
</dbReference>
<dbReference type="Pfam" id="PF13641">
    <property type="entry name" value="Glyco_tranf_2_3"/>
    <property type="match status" value="1"/>
</dbReference>
<name>A0ABS5TMC1_9ACTN</name>
<keyword evidence="2" id="KW-1003">Cell membrane</keyword>
<evidence type="ECO:0000313" key="6">
    <source>
        <dbReference type="EMBL" id="MBT0772150.1"/>
    </source>
</evidence>
<comment type="caution">
    <text evidence="6">The sequence shown here is derived from an EMBL/GenBank/DDBJ whole genome shotgun (WGS) entry which is preliminary data.</text>
</comment>
<dbReference type="GO" id="GO:0016757">
    <property type="term" value="F:glycosyltransferase activity"/>
    <property type="evidence" value="ECO:0007669"/>
    <property type="project" value="UniProtKB-KW"/>
</dbReference>
<organism evidence="6 7">
    <name type="scientific">Kineosporia corallincola</name>
    <dbReference type="NCBI Taxonomy" id="2835133"/>
    <lineage>
        <taxon>Bacteria</taxon>
        <taxon>Bacillati</taxon>
        <taxon>Actinomycetota</taxon>
        <taxon>Actinomycetes</taxon>
        <taxon>Kineosporiales</taxon>
        <taxon>Kineosporiaceae</taxon>
        <taxon>Kineosporia</taxon>
    </lineage>
</organism>
<keyword evidence="3 6" id="KW-0328">Glycosyltransferase</keyword>
<evidence type="ECO:0000256" key="2">
    <source>
        <dbReference type="ARBA" id="ARBA00022475"/>
    </source>
</evidence>
<protein>
    <submittedName>
        <fullName evidence="6">Glycosyltransferase</fullName>
        <ecNumber evidence="6">2.4.-.-</ecNumber>
    </submittedName>
</protein>
<dbReference type="Proteomes" id="UP001197247">
    <property type="component" value="Unassembled WGS sequence"/>
</dbReference>
<evidence type="ECO:0000256" key="3">
    <source>
        <dbReference type="ARBA" id="ARBA00022676"/>
    </source>
</evidence>
<proteinExistence type="predicted"/>
<evidence type="ECO:0000256" key="4">
    <source>
        <dbReference type="ARBA" id="ARBA00022679"/>
    </source>
</evidence>
<gene>
    <name evidence="6" type="ORF">KIH74_24615</name>
</gene>
<evidence type="ECO:0000256" key="5">
    <source>
        <dbReference type="ARBA" id="ARBA00023136"/>
    </source>
</evidence>
<sequence>MRAAAVVIPANDEAGTIGPCLAAVRTATAGTPIPVVVVVVAHRCTDATEAMAREELSKLEGLAEGVVVRLGQGTVATARSTGAMAGLCLLAAYGVPFGQTWLLSTDADSRVPPDWFARYRRRAVPGTAAVTGMVRVEGWERDPVYAQIVRAGLHGDSHDHVYAANLAVRADAYLDVGGWPDQVPGEDAALLARLRRHGHTVVGAPEILVDTSGRTVARAPGGLGALLGRITGAAPRTPTGHLVPRQALRSPP</sequence>